<proteinExistence type="predicted"/>
<dbReference type="RefSeq" id="WP_096894642.1">
    <property type="nucleotide sequence ID" value="NZ_BAOS01000020.1"/>
</dbReference>
<reference evidence="2" key="1">
    <citation type="journal article" date="2017" name="Environ. Microbiol. Rep.">
        <title>Genetic Diversity of Marine Anaerobic Ammonium-Oxidizing Bacteria as Revealed by Genomic and Proteomic Analyses of 'Candidatus Scalindua japonica'.</title>
        <authorList>
            <person name="Oshiki M."/>
            <person name="Mizuto K."/>
            <person name="Kimura Z."/>
            <person name="Kindaichi T."/>
            <person name="Satoh H."/>
            <person name="Okabe S."/>
        </authorList>
    </citation>
    <scope>NUCLEOTIDE SEQUENCE [LARGE SCALE GENOMIC DNA]</scope>
    <source>
        <strain evidence="2">husup-a2</strain>
    </source>
</reference>
<name>A0A286TZG4_9BACT</name>
<dbReference type="Proteomes" id="UP000218542">
    <property type="component" value="Unassembled WGS sequence"/>
</dbReference>
<accession>A0A286TZG4</accession>
<dbReference type="Gene3D" id="3.30.920.30">
    <property type="entry name" value="Hypothetical protein"/>
    <property type="match status" value="1"/>
</dbReference>
<sequence length="74" mass="8666">MPKNLELRKVIRALKKYDIIFVTGKGRHPKFYDPETKKSYPIKSHGKKTTILSYAINDLIEKFELPADVFENKN</sequence>
<dbReference type="OrthoDB" id="9896894at2"/>
<gene>
    <name evidence="1" type="ORF">SCALIN_C20_0025</name>
</gene>
<dbReference type="InterPro" id="IPR038570">
    <property type="entry name" value="HicA_sf"/>
</dbReference>
<dbReference type="SUPFAM" id="SSF54786">
    <property type="entry name" value="YcfA/nrd intein domain"/>
    <property type="match status" value="1"/>
</dbReference>
<keyword evidence="2" id="KW-1185">Reference proteome</keyword>
<comment type="caution">
    <text evidence="1">The sequence shown here is derived from an EMBL/GenBank/DDBJ whole genome shotgun (WGS) entry which is preliminary data.</text>
</comment>
<evidence type="ECO:0000313" key="2">
    <source>
        <dbReference type="Proteomes" id="UP000218542"/>
    </source>
</evidence>
<organism evidence="1 2">
    <name type="scientific">Candidatus Scalindua japonica</name>
    <dbReference type="NCBI Taxonomy" id="1284222"/>
    <lineage>
        <taxon>Bacteria</taxon>
        <taxon>Pseudomonadati</taxon>
        <taxon>Planctomycetota</taxon>
        <taxon>Candidatus Brocadiia</taxon>
        <taxon>Candidatus Brocadiales</taxon>
        <taxon>Candidatus Scalinduaceae</taxon>
        <taxon>Candidatus Scalindua</taxon>
    </lineage>
</organism>
<dbReference type="AlphaFoldDB" id="A0A286TZG4"/>
<protein>
    <submittedName>
        <fullName evidence="1">Ribonucleotide reductase, alpha subunit</fullName>
    </submittedName>
</protein>
<dbReference type="EMBL" id="BAOS01000020">
    <property type="protein sequence ID" value="GAX61248.1"/>
    <property type="molecule type" value="Genomic_DNA"/>
</dbReference>
<evidence type="ECO:0000313" key="1">
    <source>
        <dbReference type="EMBL" id="GAX61248.1"/>
    </source>
</evidence>